<keyword evidence="3" id="KW-1185">Reference proteome</keyword>
<dbReference type="Proteomes" id="UP000051952">
    <property type="component" value="Unassembled WGS sequence"/>
</dbReference>
<feature type="compositionally biased region" description="Polar residues" evidence="1">
    <location>
        <begin position="633"/>
        <end position="643"/>
    </location>
</feature>
<feature type="region of interest" description="Disordered" evidence="1">
    <location>
        <begin position="526"/>
        <end position="560"/>
    </location>
</feature>
<proteinExistence type="predicted"/>
<feature type="compositionally biased region" description="Polar residues" evidence="1">
    <location>
        <begin position="651"/>
        <end position="661"/>
    </location>
</feature>
<dbReference type="VEuPathDB" id="TriTrypDB:BSAL_50740"/>
<feature type="compositionally biased region" description="Basic residues" evidence="1">
    <location>
        <begin position="355"/>
        <end position="364"/>
    </location>
</feature>
<evidence type="ECO:0000313" key="2">
    <source>
        <dbReference type="EMBL" id="CUE65132.1"/>
    </source>
</evidence>
<dbReference type="AlphaFoldDB" id="A0A0S4IKM1"/>
<reference evidence="3" key="1">
    <citation type="submission" date="2015-09" db="EMBL/GenBank/DDBJ databases">
        <authorList>
            <consortium name="Pathogen Informatics"/>
        </authorList>
    </citation>
    <scope>NUCLEOTIDE SEQUENCE [LARGE SCALE GENOMIC DNA]</scope>
    <source>
        <strain evidence="3">Lake Konstanz</strain>
    </source>
</reference>
<feature type="region of interest" description="Disordered" evidence="1">
    <location>
        <begin position="633"/>
        <end position="795"/>
    </location>
</feature>
<dbReference type="OrthoDB" id="273694at2759"/>
<gene>
    <name evidence="2" type="ORF">BSAL_50740</name>
</gene>
<sequence>MAHHSPKPFKSTTELRQHEVVVDPFVQWRKGNRAQLVSSVSQSLRLAGAATASSDVSHLTDASVFQVGRSAQVVTVAVESPLTASTPLVKPSSPTTSQAMLYDTAARQERVRRRALQNSPIQIVERFQDIGPCAMPGAVVRMMQEAAENGPLSQRAPPIPDSWKSDRSVASFDRTKPPSRADAISVGRAMQLMHRIVDDVYTSEEAQGSSGLALSVSCISAESLRSLLPEPKLPGGLSSVLQGLETQWVLEHLSIVDIGFAELIRQVKVQCVERGALLNYVRETLFDYLADFLSSERGREEQIAIKEEELRSASSRFDETCDELAIAKKTILELETEVHRLETLQKYTIAKHIRDKQRLTRRHEHRSEVAGRRKNSVTHSSSDHHDDDDSDEGSDENDDTLAQLVRQKREQEPKVRRASMANPMVVPNSLQHVRQRARIRVAESMDVAVMTDPVFFRTKAFEPDAAKIDTPLPPSPVVRPPRRERLASVSIAKNVSHNYTQTDPPTPAHTMLSRTTSDAVDAAHRSAAAPDSSATALTLEPTAPLSRRPSIMSSMQPRVTTEEIRRRISVAKTKPARLTAVNAGVQATASMFEIGVQNVASVNSTGTQSSVLLQMHVGGLMQQSVTPIQTSLPEVYSGSTSGTAEDFKLQGNPSNRGQQPMTPGAGSSLLRSRSPSDHTGALSRVKSPLQSRVSPHRTSPVEVVTSPQRQKHVSPTQTNAAGTAAKQSKSNPPMATKTPTKALPSPSPTSIHPKPASPSTRQVSSLPSPSTTTSTPSTTTSSPHLVRPAMTTQHTQTTITLHEPLPTAPTAVVQSNAIASKFVETMTGNNNSKTTGGGQKRLAGLVKPLIEGELLSTPSSSVYALGSTKTSGQRFRNLKWMLGSISEVYMSATASKFGPGGDAATLLVKHFRTKYGFEKVADGYAKDFITTLDAMLSASSSATPGGGQQEGGDVSTMSSMGRYPINDDTDTITMHRRIFTYLQFCVLHAGQNCEGLDKDPAFHSKAFLFYLYILDAMRTKGGKGLTKDLSDSTSVRLSPKFILTTLESALKDNLPRAALDLFLLAVQGAMVQEVGSDRGVPTLALPATHPTLQLPDYAELQPFAKPTVPDELNVDATGAWDLDVLLEVLVRGYDTVVRSLSVVGQRTEARLVHPNGPVMTTVVVWNGGPEVATTTQHPSA</sequence>
<evidence type="ECO:0000313" key="3">
    <source>
        <dbReference type="Proteomes" id="UP000051952"/>
    </source>
</evidence>
<dbReference type="EMBL" id="CYKH01000047">
    <property type="protein sequence ID" value="CUE65132.1"/>
    <property type="molecule type" value="Genomic_DNA"/>
</dbReference>
<feature type="compositionally biased region" description="Polar residues" evidence="1">
    <location>
        <begin position="705"/>
        <end position="739"/>
    </location>
</feature>
<feature type="compositionally biased region" description="Acidic residues" evidence="1">
    <location>
        <begin position="388"/>
        <end position="398"/>
    </location>
</feature>
<accession>A0A0S4IKM1</accession>
<feature type="compositionally biased region" description="Low complexity" evidence="1">
    <location>
        <begin position="764"/>
        <end position="783"/>
    </location>
</feature>
<organism evidence="2 3">
    <name type="scientific">Bodo saltans</name>
    <name type="common">Flagellated protozoan</name>
    <dbReference type="NCBI Taxonomy" id="75058"/>
    <lineage>
        <taxon>Eukaryota</taxon>
        <taxon>Discoba</taxon>
        <taxon>Euglenozoa</taxon>
        <taxon>Kinetoplastea</taxon>
        <taxon>Metakinetoplastina</taxon>
        <taxon>Eubodonida</taxon>
        <taxon>Bodonidae</taxon>
        <taxon>Bodo</taxon>
    </lineage>
</organism>
<name>A0A0S4IKM1_BODSA</name>
<protein>
    <submittedName>
        <fullName evidence="2">Dynein light chain, putative</fullName>
    </submittedName>
</protein>
<feature type="region of interest" description="Disordered" evidence="1">
    <location>
        <begin position="151"/>
        <end position="180"/>
    </location>
</feature>
<feature type="compositionally biased region" description="Polar residues" evidence="1">
    <location>
        <begin position="688"/>
        <end position="697"/>
    </location>
</feature>
<evidence type="ECO:0000256" key="1">
    <source>
        <dbReference type="SAM" id="MobiDB-lite"/>
    </source>
</evidence>
<feature type="region of interest" description="Disordered" evidence="1">
    <location>
        <begin position="355"/>
        <end position="398"/>
    </location>
</feature>